<dbReference type="GO" id="GO:0006783">
    <property type="term" value="P:heme biosynthetic process"/>
    <property type="evidence" value="ECO:0007669"/>
    <property type="project" value="TreeGrafter"/>
</dbReference>
<keyword evidence="15" id="KW-1185">Reference proteome</keyword>
<evidence type="ECO:0000256" key="10">
    <source>
        <dbReference type="ARBA" id="ARBA00045913"/>
    </source>
</evidence>
<dbReference type="InterPro" id="IPR050087">
    <property type="entry name" value="AON_synthase_class-II"/>
</dbReference>
<dbReference type="GO" id="GO:0042541">
    <property type="term" value="P:hemoglobin biosynthetic process"/>
    <property type="evidence" value="ECO:0007669"/>
    <property type="project" value="TreeGrafter"/>
</dbReference>
<accession>A0A8U7NKA7</accession>
<feature type="compositionally biased region" description="Low complexity" evidence="12">
    <location>
        <begin position="123"/>
        <end position="132"/>
    </location>
</feature>
<reference evidence="14" key="3">
    <citation type="submission" date="2025-09" db="UniProtKB">
        <authorList>
            <consortium name="Ensembl"/>
        </authorList>
    </citation>
    <scope>IDENTIFICATION</scope>
</reference>
<evidence type="ECO:0000256" key="3">
    <source>
        <dbReference type="ARBA" id="ARBA00022679"/>
    </source>
</evidence>
<evidence type="ECO:0000256" key="5">
    <source>
        <dbReference type="ARBA" id="ARBA00023315"/>
    </source>
</evidence>
<keyword evidence="4 11" id="KW-0663">Pyridoxal phosphate</keyword>
<dbReference type="AlphaFoldDB" id="A0A8U7NKA7"/>
<organism evidence="14 15">
    <name type="scientific">Corvus moneduloides</name>
    <name type="common">New Caledonian crow</name>
    <dbReference type="NCBI Taxonomy" id="1196302"/>
    <lineage>
        <taxon>Eukaryota</taxon>
        <taxon>Metazoa</taxon>
        <taxon>Chordata</taxon>
        <taxon>Craniata</taxon>
        <taxon>Vertebrata</taxon>
        <taxon>Euteleostomi</taxon>
        <taxon>Archelosauria</taxon>
        <taxon>Archosauria</taxon>
        <taxon>Dinosauria</taxon>
        <taxon>Saurischia</taxon>
        <taxon>Theropoda</taxon>
        <taxon>Coelurosauria</taxon>
        <taxon>Aves</taxon>
        <taxon>Neognathae</taxon>
        <taxon>Neoaves</taxon>
        <taxon>Telluraves</taxon>
        <taxon>Australaves</taxon>
        <taxon>Passeriformes</taxon>
        <taxon>Corvoidea</taxon>
        <taxon>Corvidae</taxon>
        <taxon>Corvus</taxon>
    </lineage>
</organism>
<reference evidence="15" key="1">
    <citation type="submission" date="2019-10" db="EMBL/GenBank/DDBJ databases">
        <title>Corvus moneduloides (New Caledonian crow) genome, bCorMon1, primary haplotype.</title>
        <authorList>
            <person name="Rutz C."/>
            <person name="Fungtammasan C."/>
            <person name="Mountcastle J."/>
            <person name="Formenti G."/>
            <person name="Chow W."/>
            <person name="Howe K."/>
            <person name="Steele M.P."/>
            <person name="Fernandes J."/>
            <person name="Gilbert M.T.P."/>
            <person name="Fedrigo O."/>
            <person name="Jarvis E.D."/>
            <person name="Gemmell N."/>
        </authorList>
    </citation>
    <scope>NUCLEOTIDE SEQUENCE [LARGE SCALE GENOMIC DNA]</scope>
</reference>
<evidence type="ECO:0000256" key="9">
    <source>
        <dbReference type="ARBA" id="ARBA00042304"/>
    </source>
</evidence>
<dbReference type="InterPro" id="IPR001917">
    <property type="entry name" value="Aminotrans_II_pyridoxalP_BS"/>
</dbReference>
<dbReference type="PROSITE" id="PS00599">
    <property type="entry name" value="AA_TRANSFER_CLASS_2"/>
    <property type="match status" value="1"/>
</dbReference>
<dbReference type="OMA" id="HRPRARW"/>
<feature type="region of interest" description="Disordered" evidence="12">
    <location>
        <begin position="89"/>
        <end position="215"/>
    </location>
</feature>
<dbReference type="Proteomes" id="UP000694553">
    <property type="component" value="Unassembled WGS sequence"/>
</dbReference>
<keyword evidence="3" id="KW-0808">Transferase</keyword>
<dbReference type="GO" id="GO:0003870">
    <property type="term" value="F:5-aminolevulinate synthase activity"/>
    <property type="evidence" value="ECO:0007669"/>
    <property type="project" value="TreeGrafter"/>
</dbReference>
<feature type="compositionally biased region" description="Low complexity" evidence="12">
    <location>
        <begin position="523"/>
        <end position="538"/>
    </location>
</feature>
<keyword evidence="5" id="KW-0012">Acyltransferase</keyword>
<dbReference type="GO" id="GO:0005739">
    <property type="term" value="C:mitochondrion"/>
    <property type="evidence" value="ECO:0007669"/>
    <property type="project" value="TreeGrafter"/>
</dbReference>
<dbReference type="InterPro" id="IPR015421">
    <property type="entry name" value="PyrdxlP-dep_Trfase_major"/>
</dbReference>
<evidence type="ECO:0000256" key="8">
    <source>
        <dbReference type="ARBA" id="ARBA00042220"/>
    </source>
</evidence>
<feature type="region of interest" description="Disordered" evidence="12">
    <location>
        <begin position="241"/>
        <end position="278"/>
    </location>
</feature>
<feature type="domain" description="Aminotransferase class I/classII large" evidence="13">
    <location>
        <begin position="1"/>
        <end position="70"/>
    </location>
</feature>
<evidence type="ECO:0000256" key="11">
    <source>
        <dbReference type="RuleBase" id="RU003693"/>
    </source>
</evidence>
<dbReference type="InterPro" id="IPR015424">
    <property type="entry name" value="PyrdxlP-dep_Trfase"/>
</dbReference>
<evidence type="ECO:0000259" key="13">
    <source>
        <dbReference type="Pfam" id="PF00155"/>
    </source>
</evidence>
<dbReference type="PANTHER" id="PTHR13693:SF58">
    <property type="entry name" value="5-AMINOLEVULINATE SYNTHASE, ERYTHROID-SPECIFIC, MITOCHONDRIAL"/>
    <property type="match status" value="1"/>
</dbReference>
<dbReference type="InterPro" id="IPR004839">
    <property type="entry name" value="Aminotransferase_I/II_large"/>
</dbReference>
<comment type="similarity">
    <text evidence="2 11">Belongs to the class-II pyridoxal-phosphate-dependent aminotransferase family.</text>
</comment>
<dbReference type="Gene3D" id="3.40.640.10">
    <property type="entry name" value="Type I PLP-dependent aspartate aminotransferase-like (Major domain)"/>
    <property type="match status" value="1"/>
</dbReference>
<dbReference type="PANTHER" id="PTHR13693">
    <property type="entry name" value="CLASS II AMINOTRANSFERASE/8-AMINO-7-OXONONANOATE SYNTHASE"/>
    <property type="match status" value="1"/>
</dbReference>
<gene>
    <name evidence="14" type="primary">LOC116435675</name>
</gene>
<dbReference type="GO" id="GO:0048821">
    <property type="term" value="P:erythrocyte development"/>
    <property type="evidence" value="ECO:0007669"/>
    <property type="project" value="TreeGrafter"/>
</dbReference>
<evidence type="ECO:0000313" key="15">
    <source>
        <dbReference type="Proteomes" id="UP000694553"/>
    </source>
</evidence>
<comment type="cofactor">
    <cofactor evidence="1 11">
        <name>pyridoxal 5'-phosphate</name>
        <dbReference type="ChEBI" id="CHEBI:597326"/>
    </cofactor>
</comment>
<sequence length="554" mass="55829">MDGSIAPLAELCDVAHAHGALTFVDEVHAVGLYGPRGGGIAERDGVTGKVDVVSGTLGKAVGAVGGYIAGGGRSGGRRALLRPRLHLHHGAAAPRGGGGPGGPAGFGGPRGGSPAPNPPAPRQTPAGAAARQGRPRAARPQPHRPRARWGRPGRHPAEPGPARAGAVRPGHQPPHRAQGGGTAAHRAHPPPQPCHDGAPGRPAVRVLGGAGAAPGHPPGPLLRLVPAAPALLPHERLGAAALPAGGGPCHGLTPPKPGGRPDSPRQLQSPPRGRLNPSQCSQFQALTRYGSGGCSSLLGGALGVSPHCPFRSSPSFSPFSSHPSQSLPVLPVTMAINQDGTDDASVSLSWGWGAITGGVPQFPPQYLPPSPQIPGSSCPSQCSQFQAISRDGTDALSVQLSLGGELPKFPSQFLLPNFHPLPPKLLGFPPPSAPSWVPPSAPSSRPSTIMGWSLRPLPEGVPGGSPLPLPLPHLGPSGGGGRAPLGAFLPLSRFWGMRKEFLLPPAPRGGGTPPAMTSVLGGPSPSQSAQSSRAFPSATNTRRTGAKGTEVSGE</sequence>
<evidence type="ECO:0000256" key="1">
    <source>
        <dbReference type="ARBA" id="ARBA00001933"/>
    </source>
</evidence>
<evidence type="ECO:0000256" key="4">
    <source>
        <dbReference type="ARBA" id="ARBA00022898"/>
    </source>
</evidence>
<evidence type="ECO:0000256" key="6">
    <source>
        <dbReference type="ARBA" id="ARBA00039348"/>
    </source>
</evidence>
<feature type="compositionally biased region" description="Basic residues" evidence="12">
    <location>
        <begin position="133"/>
        <end position="154"/>
    </location>
</feature>
<evidence type="ECO:0000256" key="7">
    <source>
        <dbReference type="ARBA" id="ARBA00042080"/>
    </source>
</evidence>
<dbReference type="Pfam" id="PF00155">
    <property type="entry name" value="Aminotran_1_2"/>
    <property type="match status" value="1"/>
</dbReference>
<protein>
    <recommendedName>
        <fullName evidence="6">5-aminolevulinate synthase, erythroid-specific, mitochondrial</fullName>
    </recommendedName>
    <alternativeName>
        <fullName evidence="9">5-aminolevulinic acid synthase 2</fullName>
    </alternativeName>
    <alternativeName>
        <fullName evidence="8">Delta-ALA synthase 2</fullName>
    </alternativeName>
    <alternativeName>
        <fullName evidence="7">Delta-aminolevulinate synthase 2</fullName>
    </alternativeName>
</protein>
<dbReference type="Ensembl" id="ENSCMUT00000037849.1">
    <property type="protein sequence ID" value="ENSCMUP00000029494.1"/>
    <property type="gene ID" value="ENSCMUG00000018166.1"/>
</dbReference>
<dbReference type="SUPFAM" id="SSF53383">
    <property type="entry name" value="PLP-dependent transferases"/>
    <property type="match status" value="1"/>
</dbReference>
<dbReference type="GO" id="GO:0030170">
    <property type="term" value="F:pyridoxal phosphate binding"/>
    <property type="evidence" value="ECO:0007669"/>
    <property type="project" value="InterPro"/>
</dbReference>
<proteinExistence type="inferred from homology"/>
<evidence type="ECO:0000256" key="2">
    <source>
        <dbReference type="ARBA" id="ARBA00008392"/>
    </source>
</evidence>
<evidence type="ECO:0000313" key="14">
    <source>
        <dbReference type="Ensembl" id="ENSCMUP00000029494.1"/>
    </source>
</evidence>
<reference evidence="14" key="2">
    <citation type="submission" date="2025-08" db="UniProtKB">
        <authorList>
            <consortium name="Ensembl"/>
        </authorList>
    </citation>
    <scope>IDENTIFICATION</scope>
</reference>
<evidence type="ECO:0000256" key="12">
    <source>
        <dbReference type="SAM" id="MobiDB-lite"/>
    </source>
</evidence>
<feature type="region of interest" description="Disordered" evidence="12">
    <location>
        <begin position="505"/>
        <end position="554"/>
    </location>
</feature>
<comment type="function">
    <text evidence="10">Catalyzes the pyridoxal 5'-phosphate (PLP)-dependent condensation of succinyl-CoA and glycine to form aminolevulinic acid (ALA), with CoA and CO2 as by-products. Contributes significantly to heme formation during erythropoiesis.</text>
</comment>
<feature type="compositionally biased region" description="Gly residues" evidence="12">
    <location>
        <begin position="95"/>
        <end position="111"/>
    </location>
</feature>
<name>A0A8U7NKA7_CORMO</name>